<evidence type="ECO:0000313" key="5">
    <source>
        <dbReference type="EMBL" id="KAJ3486539.1"/>
    </source>
</evidence>
<keyword evidence="1 3" id="KW-0853">WD repeat</keyword>
<dbReference type="InterPro" id="IPR001680">
    <property type="entry name" value="WD40_rpt"/>
</dbReference>
<dbReference type="SUPFAM" id="SSF50998">
    <property type="entry name" value="Quinoprotein alcohol dehydrogenase-like"/>
    <property type="match status" value="1"/>
</dbReference>
<organism evidence="5 6">
    <name type="scientific">Meripilus lineatus</name>
    <dbReference type="NCBI Taxonomy" id="2056292"/>
    <lineage>
        <taxon>Eukaryota</taxon>
        <taxon>Fungi</taxon>
        <taxon>Dikarya</taxon>
        <taxon>Basidiomycota</taxon>
        <taxon>Agaricomycotina</taxon>
        <taxon>Agaricomycetes</taxon>
        <taxon>Polyporales</taxon>
        <taxon>Meripilaceae</taxon>
        <taxon>Meripilus</taxon>
    </lineage>
</organism>
<dbReference type="Proteomes" id="UP001212997">
    <property type="component" value="Unassembled WGS sequence"/>
</dbReference>
<protein>
    <recommendedName>
        <fullName evidence="4">NACHT domain-containing protein</fullName>
    </recommendedName>
</protein>
<feature type="repeat" description="WD" evidence="3">
    <location>
        <begin position="747"/>
        <end position="788"/>
    </location>
</feature>
<proteinExistence type="predicted"/>
<reference evidence="5" key="1">
    <citation type="submission" date="2022-07" db="EMBL/GenBank/DDBJ databases">
        <title>Genome Sequence of Physisporinus lineatus.</title>
        <authorList>
            <person name="Buettner E."/>
        </authorList>
    </citation>
    <scope>NUCLEOTIDE SEQUENCE</scope>
    <source>
        <strain evidence="5">VT162</strain>
    </source>
</reference>
<dbReference type="Gene3D" id="3.40.50.300">
    <property type="entry name" value="P-loop containing nucleotide triphosphate hydrolases"/>
    <property type="match status" value="1"/>
</dbReference>
<comment type="caution">
    <text evidence="5">The sequence shown here is derived from an EMBL/GenBank/DDBJ whole genome shotgun (WGS) entry which is preliminary data.</text>
</comment>
<sequence>MKILDKARDKLTVTKATRETVKSTLIFTLKTLETILDGIPVVGDTPRAVITTAIQFVDQVKVAKDNLEAFNRLNHDVVALIEGLLKPLKDSGLDHSQYPHGLHEEIVALTNHLKSICEDLGANSKRNAFASGIIRAQVEQKVGRLQDLVDRLPRAKTASWNAGRSNAPVPCFEGTREGVLRTITEWIDGDISTTPRIFWLNGLAGIGKSTIARTISEGASRRGILGGSFFFSRNDNELSNIELLFPTIAHQLAQHDPTYLASIAGALERDRDLGHKDAPTQFTNLFLDPILRSNHKPTVLLLVMDALDEAGPEENVKSVLQLLLSVEVPFALRLFLTSRPEAHIRLVFENDKHHSHFVLHNIEDSIVQSDIRHFLERKLLSVPKELGISLPEWPSPSELDAVVAKSGRLFIFAATVVRFVADNRVLDPPKRLRQLLHSQTVLPSSVYAQLDQLYLNVLRNAVAGIDEDEYIARLRTILAAIVLLRNPLPVTALATLIDHDAEHVVRSLYHLHSIILAPNTVQDVPRLYHLSFPDFITDSSRCTEPMFYVDVAVQEAFLLLQCLKTMARSLHFNMGAFELTRADLGENGGQPPGSNQDISKTILHDTVPPELAYACQFWCSHLVKVADTTPEIVEQLTIFCFEHILSWMEVMSLLGLVEPARVAMRDAYQWAQEKSECHRGISDILYDSFRFIWLYQAHLSAWAMNVYLIALPFMPQDTLLYRTYKHKWTEVFYPKSLTWSPLLSSGTNPNQELLCSVAYSPDGHYFVTGSEGGRIDLWDGSSGVYIRSLETKFPALIWKICFLSDSQHLVTMGYGHKEVYLWDLITGAHVLTFQGHSDALADMSVNLELLVTASYDNTVKVWDLKTAQCQSTFYHSGPVTSVWLDFKGGRLLSATWNEVVTWDLISGDQIKAISKPGLKKLIVSPDGSFFILALQDQVEMYKNDLVPENYIKSIQSSWPERTIFSNFNHLLDLI</sequence>
<evidence type="ECO:0000256" key="1">
    <source>
        <dbReference type="ARBA" id="ARBA00022574"/>
    </source>
</evidence>
<dbReference type="AlphaFoldDB" id="A0AAD5V7F0"/>
<dbReference type="Pfam" id="PF00400">
    <property type="entry name" value="WD40"/>
    <property type="match status" value="2"/>
</dbReference>
<dbReference type="PROSITE" id="PS50082">
    <property type="entry name" value="WD_REPEATS_2"/>
    <property type="match status" value="2"/>
</dbReference>
<dbReference type="InterPro" id="IPR019775">
    <property type="entry name" value="WD40_repeat_CS"/>
</dbReference>
<dbReference type="InterPro" id="IPR007111">
    <property type="entry name" value="NACHT_NTPase"/>
</dbReference>
<dbReference type="PROSITE" id="PS50294">
    <property type="entry name" value="WD_REPEATS_REGION"/>
    <property type="match status" value="2"/>
</dbReference>
<keyword evidence="6" id="KW-1185">Reference proteome</keyword>
<dbReference type="InterPro" id="IPR015943">
    <property type="entry name" value="WD40/YVTN_repeat-like_dom_sf"/>
</dbReference>
<dbReference type="PANTHER" id="PTHR10039:SF17">
    <property type="entry name" value="FUNGAL STAND N-TERMINAL GOODBYE DOMAIN-CONTAINING PROTEIN-RELATED"/>
    <property type="match status" value="1"/>
</dbReference>
<dbReference type="SUPFAM" id="SSF52540">
    <property type="entry name" value="P-loop containing nucleoside triphosphate hydrolases"/>
    <property type="match status" value="1"/>
</dbReference>
<evidence type="ECO:0000259" key="4">
    <source>
        <dbReference type="PROSITE" id="PS50837"/>
    </source>
</evidence>
<dbReference type="PROSITE" id="PS50837">
    <property type="entry name" value="NACHT"/>
    <property type="match status" value="1"/>
</dbReference>
<dbReference type="InterPro" id="IPR011047">
    <property type="entry name" value="Quinoprotein_ADH-like_sf"/>
</dbReference>
<keyword evidence="2" id="KW-0677">Repeat</keyword>
<dbReference type="Pfam" id="PF24883">
    <property type="entry name" value="NPHP3_N"/>
    <property type="match status" value="1"/>
</dbReference>
<evidence type="ECO:0000256" key="2">
    <source>
        <dbReference type="ARBA" id="ARBA00022737"/>
    </source>
</evidence>
<evidence type="ECO:0000256" key="3">
    <source>
        <dbReference type="PROSITE-ProRule" id="PRU00221"/>
    </source>
</evidence>
<dbReference type="InterPro" id="IPR056884">
    <property type="entry name" value="NPHP3-like_N"/>
</dbReference>
<dbReference type="Gene3D" id="2.130.10.10">
    <property type="entry name" value="YVTN repeat-like/Quinoprotein amine dehydrogenase"/>
    <property type="match status" value="1"/>
</dbReference>
<dbReference type="EMBL" id="JANAWD010000118">
    <property type="protein sequence ID" value="KAJ3486539.1"/>
    <property type="molecule type" value="Genomic_DNA"/>
</dbReference>
<name>A0AAD5V7F0_9APHY</name>
<dbReference type="InterPro" id="IPR027417">
    <property type="entry name" value="P-loop_NTPase"/>
</dbReference>
<evidence type="ECO:0000313" key="6">
    <source>
        <dbReference type="Proteomes" id="UP001212997"/>
    </source>
</evidence>
<gene>
    <name evidence="5" type="ORF">NLI96_g4179</name>
</gene>
<dbReference type="PROSITE" id="PS00678">
    <property type="entry name" value="WD_REPEATS_1"/>
    <property type="match status" value="1"/>
</dbReference>
<dbReference type="PANTHER" id="PTHR10039">
    <property type="entry name" value="AMELOGENIN"/>
    <property type="match status" value="1"/>
</dbReference>
<dbReference type="SMART" id="SM00320">
    <property type="entry name" value="WD40"/>
    <property type="match status" value="4"/>
</dbReference>
<accession>A0AAD5V7F0</accession>
<feature type="repeat" description="WD" evidence="3">
    <location>
        <begin position="833"/>
        <end position="872"/>
    </location>
</feature>
<feature type="domain" description="NACHT" evidence="4">
    <location>
        <begin position="196"/>
        <end position="342"/>
    </location>
</feature>